<keyword evidence="9" id="KW-0472">Membrane</keyword>
<dbReference type="GO" id="GO:0005886">
    <property type="term" value="C:plasma membrane"/>
    <property type="evidence" value="ECO:0007669"/>
    <property type="project" value="TreeGrafter"/>
</dbReference>
<protein>
    <recommendedName>
        <fullName evidence="2">ADP-ribosyl cyclase/cyclic ADP-ribose hydrolase</fullName>
        <ecNumber evidence="2">3.2.2.6</ecNumber>
    </recommendedName>
</protein>
<keyword evidence="3" id="KW-0808">Transferase</keyword>
<evidence type="ECO:0000313" key="11">
    <source>
        <dbReference type="Proteomes" id="UP001219934"/>
    </source>
</evidence>
<evidence type="ECO:0000256" key="5">
    <source>
        <dbReference type="ARBA" id="ARBA00023027"/>
    </source>
</evidence>
<name>A0AAD6F804_9TELE</name>
<evidence type="ECO:0000313" key="10">
    <source>
        <dbReference type="EMBL" id="KAJ4925064.1"/>
    </source>
</evidence>
<dbReference type="Proteomes" id="UP001219934">
    <property type="component" value="Unassembled WGS sequence"/>
</dbReference>
<keyword evidence="9" id="KW-1133">Transmembrane helix</keyword>
<evidence type="ECO:0000256" key="4">
    <source>
        <dbReference type="ARBA" id="ARBA00022801"/>
    </source>
</evidence>
<dbReference type="EMBL" id="JAPTMU010000021">
    <property type="protein sequence ID" value="KAJ4925064.1"/>
    <property type="molecule type" value="Genomic_DNA"/>
</dbReference>
<dbReference type="Gene3D" id="1.20.82.10">
    <property type="entry name" value="ADP Ribosyl Cyclase, Chain A, domain 1"/>
    <property type="match status" value="2"/>
</dbReference>
<dbReference type="PANTHER" id="PTHR10912:SF9">
    <property type="entry name" value="ADP-RIBOSYL CYCLASE_CYCLIC ADP-RIBOSE HYDROLASE"/>
    <property type="match status" value="1"/>
</dbReference>
<keyword evidence="9" id="KW-0812">Transmembrane</keyword>
<dbReference type="SUPFAM" id="SSF52309">
    <property type="entry name" value="N-(deoxy)ribosyltransferase-like"/>
    <property type="match status" value="1"/>
</dbReference>
<dbReference type="Pfam" id="PF02267">
    <property type="entry name" value="Rib_hydrolayse"/>
    <property type="match status" value="1"/>
</dbReference>
<feature type="transmembrane region" description="Helical" evidence="9">
    <location>
        <begin position="7"/>
        <end position="28"/>
    </location>
</feature>
<dbReference type="PANTHER" id="PTHR10912">
    <property type="entry name" value="ADP-RIBOSYL CYCLASE"/>
    <property type="match status" value="1"/>
</dbReference>
<keyword evidence="11" id="KW-1185">Reference proteome</keyword>
<evidence type="ECO:0000256" key="1">
    <source>
        <dbReference type="ARBA" id="ARBA00005406"/>
    </source>
</evidence>
<dbReference type="GO" id="GO:0030890">
    <property type="term" value="P:positive regulation of B cell proliferation"/>
    <property type="evidence" value="ECO:0007669"/>
    <property type="project" value="TreeGrafter"/>
</dbReference>
<keyword evidence="6" id="KW-1015">Disulfide bond</keyword>
<dbReference type="AlphaFoldDB" id="A0AAD6F804"/>
<gene>
    <name evidence="10" type="ORF">JOQ06_017802</name>
</gene>
<dbReference type="EC" id="3.2.2.6" evidence="2"/>
<keyword evidence="5" id="KW-0520">NAD</keyword>
<evidence type="ECO:0000256" key="8">
    <source>
        <dbReference type="SAM" id="MobiDB-lite"/>
    </source>
</evidence>
<comment type="caution">
    <text evidence="10">The sequence shown here is derived from an EMBL/GenBank/DDBJ whole genome shotgun (WGS) entry which is preliminary data.</text>
</comment>
<organism evidence="10 11">
    <name type="scientific">Pogonophryne albipinna</name>
    <dbReference type="NCBI Taxonomy" id="1090488"/>
    <lineage>
        <taxon>Eukaryota</taxon>
        <taxon>Metazoa</taxon>
        <taxon>Chordata</taxon>
        <taxon>Craniata</taxon>
        <taxon>Vertebrata</taxon>
        <taxon>Euteleostomi</taxon>
        <taxon>Actinopterygii</taxon>
        <taxon>Neopterygii</taxon>
        <taxon>Teleostei</taxon>
        <taxon>Neoteleostei</taxon>
        <taxon>Acanthomorphata</taxon>
        <taxon>Eupercaria</taxon>
        <taxon>Perciformes</taxon>
        <taxon>Notothenioidei</taxon>
        <taxon>Pogonophryne</taxon>
    </lineage>
</organism>
<evidence type="ECO:0000256" key="2">
    <source>
        <dbReference type="ARBA" id="ARBA00011982"/>
    </source>
</evidence>
<reference evidence="10" key="1">
    <citation type="submission" date="2022-11" db="EMBL/GenBank/DDBJ databases">
        <title>Chromosome-level genome of Pogonophryne albipinna.</title>
        <authorList>
            <person name="Jo E."/>
        </authorList>
    </citation>
    <scope>NUCLEOTIDE SEQUENCE</scope>
    <source>
        <strain evidence="10">SGF0006</strain>
        <tissue evidence="10">Muscle</tissue>
    </source>
</reference>
<evidence type="ECO:0000256" key="7">
    <source>
        <dbReference type="SAM" id="Coils"/>
    </source>
</evidence>
<evidence type="ECO:0000256" key="3">
    <source>
        <dbReference type="ARBA" id="ARBA00022679"/>
    </source>
</evidence>
<comment type="similarity">
    <text evidence="1">Belongs to the ADP-ribosyl cyclase family.</text>
</comment>
<feature type="coiled-coil region" evidence="7">
    <location>
        <begin position="506"/>
        <end position="533"/>
    </location>
</feature>
<sequence>MEKKHCIIVTVVISLVIVFVAVVLGITLGKRTFKQEFEYRCSKFESSKKYNCTEIWHEFEKAYVNRDPCKIPMNAYDSLVAAAPFEHACNKTLFWSKTKNLVRDLTKNRDDVNLEKTLLGSVLDGLTWCGKMGSSETFTKGCPEWNECVNNPPRSFWNRLSTAFADVACEDVTVILDGSIDTPFNPSTDLLLCETHTYRKHTAVCAGNTLNRCYMQKDPFPKTTTWESSAALPLNTPRRARESRHMIGQCTLPHVIQDPDYKMCGTRSHCFRIQLLWRTRESDNMLQQANPMDRPAVERSQTTDNRRTHQLYPSLPGINRYDVCVAVLSTGEKPHSAAVHLPESLLRDNQSKTSAASSDVRMKAQIGILEEQRQELLCINEKWAKEYHTMVRYYKERVQDLKTLLQHDPLAVEICEGGKNVTSNKKAEDKENTWTGEEILKAEKEAEELRAQNNTLTRRGQHQHEEILRLNKVLEGALQNSNPLDASSETLQDIWKHQAQVYKEDFLTERRDREKLKEKNLELENKYRKVHSELCGLKSQVARTPQPVLECTCTNRATTPNWEVREINQKHIQLQRRYTLNNKL</sequence>
<accession>A0AAD6F804</accession>
<dbReference type="GO" id="GO:0061809">
    <property type="term" value="F:NAD+ nucleosidase activity, cyclic ADP-ribose generating"/>
    <property type="evidence" value="ECO:0007669"/>
    <property type="project" value="UniProtKB-EC"/>
</dbReference>
<evidence type="ECO:0000256" key="9">
    <source>
        <dbReference type="SAM" id="Phobius"/>
    </source>
</evidence>
<dbReference type="InterPro" id="IPR003193">
    <property type="entry name" value="ADP-ribosyl_cyclase"/>
</dbReference>
<dbReference type="Gene3D" id="1.20.5.990">
    <property type="entry name" value="Nemo cc2-lz domain - 1d5 darpin complex"/>
    <property type="match status" value="1"/>
</dbReference>
<proteinExistence type="inferred from homology"/>
<dbReference type="GO" id="GO:0016740">
    <property type="term" value="F:transferase activity"/>
    <property type="evidence" value="ECO:0007669"/>
    <property type="project" value="UniProtKB-KW"/>
</dbReference>
<feature type="region of interest" description="Disordered" evidence="8">
    <location>
        <begin position="293"/>
        <end position="312"/>
    </location>
</feature>
<keyword evidence="4" id="KW-0378">Hydrolase</keyword>
<evidence type="ECO:0000256" key="6">
    <source>
        <dbReference type="ARBA" id="ARBA00023157"/>
    </source>
</evidence>
<dbReference type="GO" id="GO:0016849">
    <property type="term" value="F:phosphorus-oxygen lyase activity"/>
    <property type="evidence" value="ECO:0007669"/>
    <property type="project" value="TreeGrafter"/>
</dbReference>
<keyword evidence="7" id="KW-0175">Coiled coil</keyword>